<dbReference type="GO" id="GO:0020037">
    <property type="term" value="F:heme binding"/>
    <property type="evidence" value="ECO:0007669"/>
    <property type="project" value="InterPro"/>
</dbReference>
<organism evidence="7 8">
    <name type="scientific">Tunturiibacter lichenicola</name>
    <dbReference type="NCBI Taxonomy" id="2051959"/>
    <lineage>
        <taxon>Bacteria</taxon>
        <taxon>Pseudomonadati</taxon>
        <taxon>Acidobacteriota</taxon>
        <taxon>Terriglobia</taxon>
        <taxon>Terriglobales</taxon>
        <taxon>Acidobacteriaceae</taxon>
        <taxon>Tunturiibacter</taxon>
    </lineage>
</organism>
<dbReference type="InterPro" id="IPR009056">
    <property type="entry name" value="Cyt_c-like_dom"/>
</dbReference>
<evidence type="ECO:0000256" key="3">
    <source>
        <dbReference type="ARBA" id="ARBA00023004"/>
    </source>
</evidence>
<accession>A0A7Y9NK09</accession>
<dbReference type="PANTHER" id="PTHR30600:SF4">
    <property type="entry name" value="CYTOCHROME C DOMAIN-CONTAINING PROTEIN"/>
    <property type="match status" value="1"/>
</dbReference>
<evidence type="ECO:0000256" key="1">
    <source>
        <dbReference type="ARBA" id="ARBA00022617"/>
    </source>
</evidence>
<dbReference type="Pfam" id="PF06537">
    <property type="entry name" value="DHOR"/>
    <property type="match status" value="1"/>
</dbReference>
<evidence type="ECO:0000256" key="2">
    <source>
        <dbReference type="ARBA" id="ARBA00022723"/>
    </source>
</evidence>
<dbReference type="GO" id="GO:0004130">
    <property type="term" value="F:cytochrome-c peroxidase activity"/>
    <property type="evidence" value="ECO:0007669"/>
    <property type="project" value="TreeGrafter"/>
</dbReference>
<sequence length="462" mass="48320">MALATCAYTSAQTKAGPVDPGVRGGVAGAGDPLKGLTADEAAFFQDGMTRFAQVEAVSKGANNGLGPRFNSNQCLSCHAQPTAGGSSPSQNPLLAVATLNGAKNTVPWFITQNGPVREARFKRSPSGASDGEVHDDFVITGRTDAPGCTIAQPDFLPAGDPLTGQHGNRNIIFRIPTPLFGAGLIESIPDSAILANLASDATTKSSLGISGHANAHLSGNVNLSANDGTITRFGWKAQNKSLLMFAGEAYNVEMGISNQLFPQERDETPGCRFIATPEDTLNFTTAPPTTGSPTTGNSNTAVLSDIEAFANFMRMLAPPTPAPATPSSEKGRNTFGQIGCAQCHTPSFTTGTMIASGSSKVPSAALSNQTANLFSDLLVHHMGEGLADGITQGGAGPDEFRTAPLWGVGQRVFFLNDGRTTNLVDAIRAHQSRGSEANKVIERFNKLSTQEQQEIIDFLRSL</sequence>
<dbReference type="AlphaFoldDB" id="A0A7Y9NK09"/>
<dbReference type="EMBL" id="JACCCV010000001">
    <property type="protein sequence ID" value="NYF50791.1"/>
    <property type="molecule type" value="Genomic_DNA"/>
</dbReference>
<gene>
    <name evidence="7" type="ORF">HDF12_001156</name>
</gene>
<dbReference type="GO" id="GO:0009055">
    <property type="term" value="F:electron transfer activity"/>
    <property type="evidence" value="ECO:0007669"/>
    <property type="project" value="InterPro"/>
</dbReference>
<feature type="domain" description="Cytochrome c" evidence="6">
    <location>
        <begin position="326"/>
        <end position="462"/>
    </location>
</feature>
<keyword evidence="3 4" id="KW-0408">Iron</keyword>
<feature type="region of interest" description="Disordered" evidence="5">
    <location>
        <begin position="280"/>
        <end position="299"/>
    </location>
</feature>
<dbReference type="Gene3D" id="1.10.760.10">
    <property type="entry name" value="Cytochrome c-like domain"/>
    <property type="match status" value="1"/>
</dbReference>
<evidence type="ECO:0000313" key="7">
    <source>
        <dbReference type="EMBL" id="NYF50791.1"/>
    </source>
</evidence>
<dbReference type="PANTHER" id="PTHR30600">
    <property type="entry name" value="CYTOCHROME C PEROXIDASE-RELATED"/>
    <property type="match status" value="1"/>
</dbReference>
<dbReference type="Proteomes" id="UP000534186">
    <property type="component" value="Unassembled WGS sequence"/>
</dbReference>
<comment type="caution">
    <text evidence="7">The sequence shown here is derived from an EMBL/GenBank/DDBJ whole genome shotgun (WGS) entry which is preliminary data.</text>
</comment>
<dbReference type="GO" id="GO:0046872">
    <property type="term" value="F:metal ion binding"/>
    <property type="evidence" value="ECO:0007669"/>
    <property type="project" value="UniProtKB-KW"/>
</dbReference>
<protein>
    <submittedName>
        <fullName evidence="7">CxxC motif-containing protein (DUF1111 family)</fullName>
    </submittedName>
</protein>
<keyword evidence="1 4" id="KW-0349">Heme</keyword>
<keyword evidence="2 4" id="KW-0479">Metal-binding</keyword>
<dbReference type="InterPro" id="IPR051395">
    <property type="entry name" value="Cytochrome_c_Peroxidase/MauG"/>
</dbReference>
<feature type="compositionally biased region" description="Low complexity" evidence="5">
    <location>
        <begin position="284"/>
        <end position="299"/>
    </location>
</feature>
<evidence type="ECO:0000313" key="8">
    <source>
        <dbReference type="Proteomes" id="UP000534186"/>
    </source>
</evidence>
<dbReference type="PROSITE" id="PS51007">
    <property type="entry name" value="CYTC"/>
    <property type="match status" value="1"/>
</dbReference>
<evidence type="ECO:0000256" key="4">
    <source>
        <dbReference type="PROSITE-ProRule" id="PRU00433"/>
    </source>
</evidence>
<dbReference type="SUPFAM" id="SSF46626">
    <property type="entry name" value="Cytochrome c"/>
    <property type="match status" value="1"/>
</dbReference>
<dbReference type="InterPro" id="IPR010538">
    <property type="entry name" value="DHOR"/>
</dbReference>
<reference evidence="7 8" key="1">
    <citation type="submission" date="2020-07" db="EMBL/GenBank/DDBJ databases">
        <title>Genomic Encyclopedia of Type Strains, Phase IV (KMG-V): Genome sequencing to study the core and pangenomes of soil and plant-associated prokaryotes.</title>
        <authorList>
            <person name="Whitman W."/>
        </authorList>
    </citation>
    <scope>NUCLEOTIDE SEQUENCE [LARGE SCALE GENOMIC DNA]</scope>
    <source>
        <strain evidence="7 8">M8UP30</strain>
    </source>
</reference>
<proteinExistence type="predicted"/>
<dbReference type="InterPro" id="IPR036909">
    <property type="entry name" value="Cyt_c-like_dom_sf"/>
</dbReference>
<evidence type="ECO:0000259" key="6">
    <source>
        <dbReference type="PROSITE" id="PS51007"/>
    </source>
</evidence>
<name>A0A7Y9NK09_9BACT</name>
<evidence type="ECO:0000256" key="5">
    <source>
        <dbReference type="SAM" id="MobiDB-lite"/>
    </source>
</evidence>